<evidence type="ECO:0000259" key="2">
    <source>
        <dbReference type="Pfam" id="PF08327"/>
    </source>
</evidence>
<comment type="caution">
    <text evidence="3">The sequence shown here is derived from an EMBL/GenBank/DDBJ whole genome shotgun (WGS) entry which is preliminary data.</text>
</comment>
<accession>A0ABS7G3C0</accession>
<comment type="similarity">
    <text evidence="1">Belongs to the AHA1 family.</text>
</comment>
<dbReference type="Pfam" id="PF08327">
    <property type="entry name" value="AHSA1"/>
    <property type="match status" value="1"/>
</dbReference>
<dbReference type="EMBL" id="JAIBOA010000031">
    <property type="protein sequence ID" value="MBW8487172.1"/>
    <property type="molecule type" value="Genomic_DNA"/>
</dbReference>
<evidence type="ECO:0000256" key="1">
    <source>
        <dbReference type="ARBA" id="ARBA00006817"/>
    </source>
</evidence>
<keyword evidence="4" id="KW-1185">Reference proteome</keyword>
<reference evidence="3 4" key="1">
    <citation type="submission" date="2021-07" db="EMBL/GenBank/DDBJ databases">
        <title>Actinomadura sp. PM05-2 isolated from lichen.</title>
        <authorList>
            <person name="Somphong A."/>
            <person name="Phongsopitanun W."/>
            <person name="Tanasupawat S."/>
            <person name="Peongsungnone V."/>
        </authorList>
    </citation>
    <scope>NUCLEOTIDE SEQUENCE [LARGE SCALE GENOMIC DNA]</scope>
    <source>
        <strain evidence="3 4">PM05-2</strain>
    </source>
</reference>
<evidence type="ECO:0000313" key="4">
    <source>
        <dbReference type="Proteomes" id="UP000774570"/>
    </source>
</evidence>
<feature type="domain" description="Activator of Hsp90 ATPase homologue 1/2-like C-terminal" evidence="2">
    <location>
        <begin position="37"/>
        <end position="149"/>
    </location>
</feature>
<gene>
    <name evidence="3" type="ORF">K1Y72_32745</name>
</gene>
<dbReference type="InterPro" id="IPR023393">
    <property type="entry name" value="START-like_dom_sf"/>
</dbReference>
<organism evidence="3 4">
    <name type="scientific">Actinomadura parmotrematis</name>
    <dbReference type="NCBI Taxonomy" id="2864039"/>
    <lineage>
        <taxon>Bacteria</taxon>
        <taxon>Bacillati</taxon>
        <taxon>Actinomycetota</taxon>
        <taxon>Actinomycetes</taxon>
        <taxon>Streptosporangiales</taxon>
        <taxon>Thermomonosporaceae</taxon>
        <taxon>Actinomadura</taxon>
    </lineage>
</organism>
<dbReference type="Proteomes" id="UP000774570">
    <property type="component" value="Unassembled WGS sequence"/>
</dbReference>
<dbReference type="Gene3D" id="3.30.530.20">
    <property type="match status" value="1"/>
</dbReference>
<name>A0ABS7G3C0_9ACTN</name>
<sequence>MVETVRQLGAVTRRVGERALESGRARTVVLGQRFPGSPADVWAVLTDPARLPCWFLPVTGELRPGGRFEIEGNAAGVVEHCDPPRAFAVTWEARGQASRVEVRLAPDAGGTTRLELEHALPDDEHWARYGPGAVGVGWEMALLGLAVYLAGGRATTPRARAAWAVSHEARAFMAVGCERWREAAVAAGEDEAAARAAADNTRAAYTG</sequence>
<proteinExistence type="inferred from homology"/>
<dbReference type="RefSeq" id="WP_220170413.1">
    <property type="nucleotide sequence ID" value="NZ_JAIBOA010000031.1"/>
</dbReference>
<dbReference type="SUPFAM" id="SSF55961">
    <property type="entry name" value="Bet v1-like"/>
    <property type="match status" value="1"/>
</dbReference>
<dbReference type="CDD" id="cd08899">
    <property type="entry name" value="SRPBCC_CalC_Aha1-like_6"/>
    <property type="match status" value="1"/>
</dbReference>
<protein>
    <submittedName>
        <fullName evidence="3">SRPBCC family protein</fullName>
    </submittedName>
</protein>
<dbReference type="InterPro" id="IPR013538">
    <property type="entry name" value="ASHA1/2-like_C"/>
</dbReference>
<evidence type="ECO:0000313" key="3">
    <source>
        <dbReference type="EMBL" id="MBW8487172.1"/>
    </source>
</evidence>